<evidence type="ECO:0000256" key="3">
    <source>
        <dbReference type="ARBA" id="ARBA00022898"/>
    </source>
</evidence>
<evidence type="ECO:0000259" key="6">
    <source>
        <dbReference type="Pfam" id="PF01212"/>
    </source>
</evidence>
<evidence type="ECO:0000256" key="2">
    <source>
        <dbReference type="ARBA" id="ARBA00006966"/>
    </source>
</evidence>
<dbReference type="Gene3D" id="3.90.1150.10">
    <property type="entry name" value="Aspartate Aminotransferase, domain 1"/>
    <property type="match status" value="1"/>
</dbReference>
<dbReference type="SUPFAM" id="SSF53383">
    <property type="entry name" value="PLP-dependent transferases"/>
    <property type="match status" value="1"/>
</dbReference>
<keyword evidence="8" id="KW-1185">Reference proteome</keyword>
<dbReference type="GO" id="GO:0008732">
    <property type="term" value="F:L-allo-threonine aldolase activity"/>
    <property type="evidence" value="ECO:0007669"/>
    <property type="project" value="TreeGrafter"/>
</dbReference>
<name>A0A3D8QJD3_9HELO</name>
<keyword evidence="3" id="KW-0663">Pyridoxal phosphate</keyword>
<evidence type="ECO:0000313" key="8">
    <source>
        <dbReference type="Proteomes" id="UP000256645"/>
    </source>
</evidence>
<organism evidence="7 8">
    <name type="scientific">Coleophoma cylindrospora</name>
    <dbReference type="NCBI Taxonomy" id="1849047"/>
    <lineage>
        <taxon>Eukaryota</taxon>
        <taxon>Fungi</taxon>
        <taxon>Dikarya</taxon>
        <taxon>Ascomycota</taxon>
        <taxon>Pezizomycotina</taxon>
        <taxon>Leotiomycetes</taxon>
        <taxon>Helotiales</taxon>
        <taxon>Dermateaceae</taxon>
        <taxon>Coleophoma</taxon>
    </lineage>
</organism>
<proteinExistence type="inferred from homology"/>
<accession>A0A3D8QJD3</accession>
<dbReference type="InterPro" id="IPR015422">
    <property type="entry name" value="PyrdxlP-dep_Trfase_small"/>
</dbReference>
<evidence type="ECO:0000256" key="5">
    <source>
        <dbReference type="PIRSR" id="PIRSR017617-1"/>
    </source>
</evidence>
<dbReference type="Proteomes" id="UP000256645">
    <property type="component" value="Unassembled WGS sequence"/>
</dbReference>
<dbReference type="EMBL" id="PDLM01000014">
    <property type="protein sequence ID" value="RDW61936.1"/>
    <property type="molecule type" value="Genomic_DNA"/>
</dbReference>
<evidence type="ECO:0000256" key="1">
    <source>
        <dbReference type="ARBA" id="ARBA00001933"/>
    </source>
</evidence>
<gene>
    <name evidence="7" type="ORF">BP6252_11369</name>
</gene>
<dbReference type="FunFam" id="3.40.640.10:FF:000030">
    <property type="entry name" value="Low-specificity L-threonine aldolase"/>
    <property type="match status" value="1"/>
</dbReference>
<evidence type="ECO:0000313" key="7">
    <source>
        <dbReference type="EMBL" id="RDW61936.1"/>
    </source>
</evidence>
<dbReference type="Pfam" id="PF01212">
    <property type="entry name" value="Beta_elim_lyase"/>
    <property type="match status" value="1"/>
</dbReference>
<dbReference type="InterPro" id="IPR023603">
    <property type="entry name" value="Low_specificity_L-TA-like"/>
</dbReference>
<dbReference type="GO" id="GO:0006545">
    <property type="term" value="P:glycine biosynthetic process"/>
    <property type="evidence" value="ECO:0007669"/>
    <property type="project" value="TreeGrafter"/>
</dbReference>
<protein>
    <recommendedName>
        <fullName evidence="6">Aromatic amino acid beta-eliminating lyase/threonine aldolase domain-containing protein</fullName>
    </recommendedName>
</protein>
<dbReference type="PIRSF" id="PIRSF017617">
    <property type="entry name" value="Thr_aldolase"/>
    <property type="match status" value="1"/>
</dbReference>
<dbReference type="AlphaFoldDB" id="A0A3D8QJD3"/>
<dbReference type="PANTHER" id="PTHR48097">
    <property type="entry name" value="L-THREONINE ALDOLASE-RELATED"/>
    <property type="match status" value="1"/>
</dbReference>
<feature type="modified residue" description="N6-(pyridoxal phosphate)lysine" evidence="5">
    <location>
        <position position="206"/>
    </location>
</feature>
<evidence type="ECO:0000256" key="4">
    <source>
        <dbReference type="ARBA" id="ARBA00023239"/>
    </source>
</evidence>
<feature type="domain" description="Aromatic amino acid beta-eliminating lyase/threonine aldolase" evidence="6">
    <location>
        <begin position="9"/>
        <end position="292"/>
    </location>
</feature>
<dbReference type="STRING" id="1849047.A0A3D8QJD3"/>
<dbReference type="NCBIfam" id="NF041359">
    <property type="entry name" value="GntG_guanitoxin"/>
    <property type="match status" value="1"/>
</dbReference>
<dbReference type="InterPro" id="IPR015421">
    <property type="entry name" value="PyrdxlP-dep_Trfase_major"/>
</dbReference>
<dbReference type="InterPro" id="IPR001597">
    <property type="entry name" value="ArAA_b-elim_lyase/Thr_aldolase"/>
</dbReference>
<sequence>MSLKRHFIDLYADTKSKPTDGMRQAIATAVVGDEQKDEDPTVLELCNRMAKLFGKEAAVLVPSGTMANQIALQVHCRPAEEVICDKTAHVVNFEGGGPASTAGVMTRLIEGKDGIFTADQLFEVLDRPESRYAPKPRLVWVEQTSNLGGGTVWPLETIQEVAAVARKHGLKLHMDGARLLNAVVASGVPAHEYAMPFDSVWVDFTKGLGCPMGAILTGSEEFIKEAWRVKQRMGGGMRQAGFIAAAALYALDHNVERLADDHANAKLLAIGLAKIPGVEVLWKDMATNIVLFDVAQTGFTAQEVVVAAKEEGVGLGAFGRTLMRAVTYINIPREDIISALEIVKVVLQQRPPKLTAEKAQTP</sequence>
<dbReference type="InterPro" id="IPR015424">
    <property type="entry name" value="PyrdxlP-dep_Trfase"/>
</dbReference>
<reference evidence="7 8" key="1">
    <citation type="journal article" date="2018" name="IMA Fungus">
        <title>IMA Genome-F 9: Draft genome sequence of Annulohypoxylon stygium, Aspergillus mulundensis, Berkeleyomyces basicola (syn. Thielaviopsis basicola), Ceratocystis smalleyi, two Cercospora beticola strains, Coleophoma cylindrospora, Fusarium fracticaudum, Phialophora cf. hyalina, and Morchella septimelata.</title>
        <authorList>
            <person name="Wingfield B.D."/>
            <person name="Bills G.F."/>
            <person name="Dong Y."/>
            <person name="Huang W."/>
            <person name="Nel W.J."/>
            <person name="Swalarsk-Parry B.S."/>
            <person name="Vaghefi N."/>
            <person name="Wilken P.M."/>
            <person name="An Z."/>
            <person name="de Beer Z.W."/>
            <person name="De Vos L."/>
            <person name="Chen L."/>
            <person name="Duong T.A."/>
            <person name="Gao Y."/>
            <person name="Hammerbacher A."/>
            <person name="Kikkert J.R."/>
            <person name="Li Y."/>
            <person name="Li H."/>
            <person name="Li K."/>
            <person name="Li Q."/>
            <person name="Liu X."/>
            <person name="Ma X."/>
            <person name="Naidoo K."/>
            <person name="Pethybridge S.J."/>
            <person name="Sun J."/>
            <person name="Steenkamp E.T."/>
            <person name="van der Nest M.A."/>
            <person name="van Wyk S."/>
            <person name="Wingfield M.J."/>
            <person name="Xiong C."/>
            <person name="Yue Q."/>
            <person name="Zhang X."/>
        </authorList>
    </citation>
    <scope>NUCLEOTIDE SEQUENCE [LARGE SCALE GENOMIC DNA]</scope>
    <source>
        <strain evidence="7 8">BP6252</strain>
    </source>
</reference>
<dbReference type="GO" id="GO:0006567">
    <property type="term" value="P:L-threonine catabolic process"/>
    <property type="evidence" value="ECO:0007669"/>
    <property type="project" value="TreeGrafter"/>
</dbReference>
<dbReference type="OrthoDB" id="10261951at2759"/>
<dbReference type="Gene3D" id="3.40.640.10">
    <property type="entry name" value="Type I PLP-dependent aspartate aminotransferase-like (Major domain)"/>
    <property type="match status" value="1"/>
</dbReference>
<dbReference type="GO" id="GO:0005829">
    <property type="term" value="C:cytosol"/>
    <property type="evidence" value="ECO:0007669"/>
    <property type="project" value="TreeGrafter"/>
</dbReference>
<comment type="similarity">
    <text evidence="2">Belongs to the threonine aldolase family.</text>
</comment>
<comment type="caution">
    <text evidence="7">The sequence shown here is derived from an EMBL/GenBank/DDBJ whole genome shotgun (WGS) entry which is preliminary data.</text>
</comment>
<dbReference type="PANTHER" id="PTHR48097:SF9">
    <property type="entry name" value="L-THREONINE ALDOLASE"/>
    <property type="match status" value="1"/>
</dbReference>
<keyword evidence="4" id="KW-0456">Lyase</keyword>
<comment type="cofactor">
    <cofactor evidence="1">
        <name>pyridoxal 5'-phosphate</name>
        <dbReference type="ChEBI" id="CHEBI:597326"/>
    </cofactor>
</comment>